<dbReference type="PROSITE" id="PS00028">
    <property type="entry name" value="ZINC_FINGER_C2H2_1"/>
    <property type="match status" value="1"/>
</dbReference>
<dbReference type="RefSeq" id="XP_026483351.2">
    <property type="nucleotide sequence ID" value="XM_026627566.2"/>
</dbReference>
<evidence type="ECO:0000256" key="3">
    <source>
        <dbReference type="ARBA" id="ARBA00022833"/>
    </source>
</evidence>
<dbReference type="Gene3D" id="6.20.210.20">
    <property type="entry name" value="THAP domain"/>
    <property type="match status" value="1"/>
</dbReference>
<evidence type="ECO:0000256" key="7">
    <source>
        <dbReference type="SAM" id="MobiDB-lite"/>
    </source>
</evidence>
<gene>
    <name evidence="11" type="primary">LOC113391571</name>
</gene>
<evidence type="ECO:0000313" key="11">
    <source>
        <dbReference type="RefSeq" id="XP_026483351.2"/>
    </source>
</evidence>
<sequence length="341" mass="38557">MPYYCTVPRCTSMAGKAKNVSFHQFPRDEDLAKLWNKILKRGKPYTKYSKVCSLHFTPEDYTITSGQKNKGQWRTLRKDAVPSRNLPTDSPVPYRRRNSSWTPPPTTIDARMQQQMAQAIYVQTMLAMQAASISALNTEQPSPTEETDAQMSSPNPISSSHERDEISDIAHIENESINLEHYTSTNKDLTHTDTFKCEQCSKCFKDPDVYLLHKRSHTKNNTDNETGNTEEMLKANPILANLLRSTGPQTSIRNDTNGVFDVKNVKSIENQIMSALTANMENYLRNLSTIMTNGNTDDVENEQNSENGTDSDSKGDLISNCDKQDLYDSNLIIDEDSLTKH</sequence>
<keyword evidence="3" id="KW-0862">Zinc</keyword>
<name>A0A8B8HIZ7_VANTA</name>
<organism evidence="10 11">
    <name type="scientific">Vanessa tameamea</name>
    <name type="common">Kamehameha butterfly</name>
    <dbReference type="NCBI Taxonomy" id="334116"/>
    <lineage>
        <taxon>Eukaryota</taxon>
        <taxon>Metazoa</taxon>
        <taxon>Ecdysozoa</taxon>
        <taxon>Arthropoda</taxon>
        <taxon>Hexapoda</taxon>
        <taxon>Insecta</taxon>
        <taxon>Pterygota</taxon>
        <taxon>Neoptera</taxon>
        <taxon>Endopterygota</taxon>
        <taxon>Lepidoptera</taxon>
        <taxon>Glossata</taxon>
        <taxon>Ditrysia</taxon>
        <taxon>Papilionoidea</taxon>
        <taxon>Nymphalidae</taxon>
        <taxon>Nymphalinae</taxon>
        <taxon>Vanessa</taxon>
    </lineage>
</organism>
<feature type="domain" description="C2H2-type" evidence="8">
    <location>
        <begin position="195"/>
        <end position="222"/>
    </location>
</feature>
<dbReference type="GO" id="GO:0008270">
    <property type="term" value="F:zinc ion binding"/>
    <property type="evidence" value="ECO:0007669"/>
    <property type="project" value="UniProtKB-KW"/>
</dbReference>
<dbReference type="Pfam" id="PF05485">
    <property type="entry name" value="THAP"/>
    <property type="match status" value="1"/>
</dbReference>
<evidence type="ECO:0000256" key="1">
    <source>
        <dbReference type="ARBA" id="ARBA00022723"/>
    </source>
</evidence>
<feature type="domain" description="THAP-type" evidence="9">
    <location>
        <begin position="1"/>
        <end position="85"/>
    </location>
</feature>
<dbReference type="InterPro" id="IPR036236">
    <property type="entry name" value="Znf_C2H2_sf"/>
</dbReference>
<dbReference type="SUPFAM" id="SSF57716">
    <property type="entry name" value="Glucocorticoid receptor-like (DNA-binding domain)"/>
    <property type="match status" value="1"/>
</dbReference>
<dbReference type="SMART" id="SM00692">
    <property type="entry name" value="DM3"/>
    <property type="match status" value="1"/>
</dbReference>
<evidence type="ECO:0000259" key="9">
    <source>
        <dbReference type="PROSITE" id="PS50950"/>
    </source>
</evidence>
<dbReference type="InterPro" id="IPR038441">
    <property type="entry name" value="THAP_Znf_sf"/>
</dbReference>
<evidence type="ECO:0000256" key="6">
    <source>
        <dbReference type="PROSITE-ProRule" id="PRU00309"/>
    </source>
</evidence>
<protein>
    <submittedName>
        <fullName evidence="11">Uncharacterized protein LOC113391571</fullName>
    </submittedName>
</protein>
<evidence type="ECO:0000256" key="2">
    <source>
        <dbReference type="ARBA" id="ARBA00022771"/>
    </source>
</evidence>
<dbReference type="PANTHER" id="PTHR46927:SF3">
    <property type="entry name" value="THAP-TYPE DOMAIN-CONTAINING PROTEIN"/>
    <property type="match status" value="1"/>
</dbReference>
<keyword evidence="2 5" id="KW-0863">Zinc-finger</keyword>
<reference evidence="11" key="1">
    <citation type="submission" date="2025-08" db="UniProtKB">
        <authorList>
            <consortium name="RefSeq"/>
        </authorList>
    </citation>
    <scope>IDENTIFICATION</scope>
    <source>
        <tissue evidence="11">Whole body</tissue>
    </source>
</reference>
<feature type="region of interest" description="Disordered" evidence="7">
    <location>
        <begin position="135"/>
        <end position="163"/>
    </location>
</feature>
<feature type="compositionally biased region" description="Polar residues" evidence="7">
    <location>
        <begin position="135"/>
        <end position="159"/>
    </location>
</feature>
<dbReference type="InterPro" id="IPR006612">
    <property type="entry name" value="THAP_Znf"/>
</dbReference>
<evidence type="ECO:0000259" key="8">
    <source>
        <dbReference type="PROSITE" id="PS50157"/>
    </source>
</evidence>
<feature type="region of interest" description="Disordered" evidence="7">
    <location>
        <begin position="81"/>
        <end position="106"/>
    </location>
</feature>
<keyword evidence="4 6" id="KW-0238">DNA-binding</keyword>
<dbReference type="Proteomes" id="UP001652626">
    <property type="component" value="Chromosome 30"/>
</dbReference>
<dbReference type="AlphaFoldDB" id="A0A8B8HIZ7"/>
<dbReference type="GO" id="GO:0003677">
    <property type="term" value="F:DNA binding"/>
    <property type="evidence" value="ECO:0007669"/>
    <property type="project" value="UniProtKB-UniRule"/>
</dbReference>
<proteinExistence type="predicted"/>
<dbReference type="InterPro" id="IPR052224">
    <property type="entry name" value="THAP_domain_protein"/>
</dbReference>
<dbReference type="GeneID" id="113391571"/>
<keyword evidence="10" id="KW-1185">Reference proteome</keyword>
<feature type="region of interest" description="Disordered" evidence="7">
    <location>
        <begin position="294"/>
        <end position="320"/>
    </location>
</feature>
<evidence type="ECO:0000313" key="10">
    <source>
        <dbReference type="Proteomes" id="UP001652626"/>
    </source>
</evidence>
<accession>A0A8B8HIZ7</accession>
<dbReference type="InterPro" id="IPR013087">
    <property type="entry name" value="Znf_C2H2_type"/>
</dbReference>
<dbReference type="SMART" id="SM00980">
    <property type="entry name" value="THAP"/>
    <property type="match status" value="1"/>
</dbReference>
<evidence type="ECO:0000256" key="5">
    <source>
        <dbReference type="PROSITE-ProRule" id="PRU00042"/>
    </source>
</evidence>
<dbReference type="PROSITE" id="PS50157">
    <property type="entry name" value="ZINC_FINGER_C2H2_2"/>
    <property type="match status" value="1"/>
</dbReference>
<dbReference type="SUPFAM" id="SSF57667">
    <property type="entry name" value="beta-beta-alpha zinc fingers"/>
    <property type="match status" value="1"/>
</dbReference>
<dbReference type="OrthoDB" id="7331812at2759"/>
<dbReference type="OMA" id="AIYVQTM"/>
<evidence type="ECO:0000256" key="4">
    <source>
        <dbReference type="ARBA" id="ARBA00023125"/>
    </source>
</evidence>
<keyword evidence="1" id="KW-0479">Metal-binding</keyword>
<dbReference type="PANTHER" id="PTHR46927">
    <property type="entry name" value="AGAP005574-PA"/>
    <property type="match status" value="1"/>
</dbReference>
<dbReference type="PROSITE" id="PS50950">
    <property type="entry name" value="ZF_THAP"/>
    <property type="match status" value="1"/>
</dbReference>